<dbReference type="SMART" id="SM00388">
    <property type="entry name" value="HisKA"/>
    <property type="match status" value="1"/>
</dbReference>
<accession>A0ABS6ETF2</accession>
<evidence type="ECO:0000256" key="1">
    <source>
        <dbReference type="SAM" id="Phobius"/>
    </source>
</evidence>
<dbReference type="PROSITE" id="PS50109">
    <property type="entry name" value="HIS_KIN"/>
    <property type="match status" value="1"/>
</dbReference>
<feature type="transmembrane region" description="Helical" evidence="1">
    <location>
        <begin position="20"/>
        <end position="39"/>
    </location>
</feature>
<dbReference type="InterPro" id="IPR005467">
    <property type="entry name" value="His_kinase_dom"/>
</dbReference>
<dbReference type="Pfam" id="PF00512">
    <property type="entry name" value="HisKA"/>
    <property type="match status" value="1"/>
</dbReference>
<gene>
    <name evidence="3" type="ORF">KQI75_10210</name>
</gene>
<keyword evidence="4" id="KW-1185">Reference proteome</keyword>
<dbReference type="PROSITE" id="PS51257">
    <property type="entry name" value="PROKAR_LIPOPROTEIN"/>
    <property type="match status" value="1"/>
</dbReference>
<dbReference type="Proteomes" id="UP000783588">
    <property type="component" value="Unassembled WGS sequence"/>
</dbReference>
<feature type="domain" description="Histidine kinase" evidence="2">
    <location>
        <begin position="294"/>
        <end position="506"/>
    </location>
</feature>
<feature type="transmembrane region" description="Helical" evidence="1">
    <location>
        <begin position="97"/>
        <end position="120"/>
    </location>
</feature>
<dbReference type="InterPro" id="IPR003661">
    <property type="entry name" value="HisK_dim/P_dom"/>
</dbReference>
<dbReference type="PANTHER" id="PTHR45569">
    <property type="entry name" value="SENSOR PROTEIN KDPD"/>
    <property type="match status" value="1"/>
</dbReference>
<dbReference type="Pfam" id="PF02518">
    <property type="entry name" value="HATPase_c"/>
    <property type="match status" value="1"/>
</dbReference>
<dbReference type="Pfam" id="PF13493">
    <property type="entry name" value="DUF4118"/>
    <property type="match status" value="1"/>
</dbReference>
<evidence type="ECO:0000313" key="4">
    <source>
        <dbReference type="Proteomes" id="UP000783588"/>
    </source>
</evidence>
<dbReference type="InterPro" id="IPR052023">
    <property type="entry name" value="Histidine_kinase_KdpD"/>
</dbReference>
<dbReference type="PANTHER" id="PTHR45569:SF1">
    <property type="entry name" value="SENSOR PROTEIN KDPD"/>
    <property type="match status" value="1"/>
</dbReference>
<keyword evidence="1" id="KW-0472">Membrane</keyword>
<evidence type="ECO:0000313" key="3">
    <source>
        <dbReference type="EMBL" id="MBU5490986.1"/>
    </source>
</evidence>
<protein>
    <submittedName>
        <fullName evidence="3">DUF4118 domain-containing protein</fullName>
    </submittedName>
</protein>
<keyword evidence="1" id="KW-1133">Transmembrane helix</keyword>
<dbReference type="RefSeq" id="WP_216470698.1">
    <property type="nucleotide sequence ID" value="NZ_JAHLQI010000005.1"/>
</dbReference>
<comment type="caution">
    <text evidence="3">The sequence shown here is derived from an EMBL/GenBank/DDBJ whole genome shotgun (WGS) entry which is preliminary data.</text>
</comment>
<organism evidence="3 4">
    <name type="scientific">Butyricicoccus intestinisimiae</name>
    <dbReference type="NCBI Taxonomy" id="2841509"/>
    <lineage>
        <taxon>Bacteria</taxon>
        <taxon>Bacillati</taxon>
        <taxon>Bacillota</taxon>
        <taxon>Clostridia</taxon>
        <taxon>Eubacteriales</taxon>
        <taxon>Butyricicoccaceae</taxon>
        <taxon>Butyricicoccus</taxon>
    </lineage>
</organism>
<dbReference type="InterPro" id="IPR025201">
    <property type="entry name" value="KdpD_TM"/>
</dbReference>
<reference evidence="3 4" key="1">
    <citation type="submission" date="2021-06" db="EMBL/GenBank/DDBJ databases">
        <authorList>
            <person name="Sun Q."/>
            <person name="Li D."/>
        </authorList>
    </citation>
    <scope>NUCLEOTIDE SEQUENCE [LARGE SCALE GENOMIC DNA]</scope>
    <source>
        <strain evidence="3 4">MSJd-7</strain>
    </source>
</reference>
<evidence type="ECO:0000259" key="2">
    <source>
        <dbReference type="PROSITE" id="PS50109"/>
    </source>
</evidence>
<keyword evidence="1" id="KW-0812">Transmembrane</keyword>
<name>A0ABS6ETF2_9FIRM</name>
<proteinExistence type="predicted"/>
<dbReference type="CDD" id="cd00082">
    <property type="entry name" value="HisKA"/>
    <property type="match status" value="1"/>
</dbReference>
<dbReference type="EMBL" id="JAHLQI010000005">
    <property type="protein sequence ID" value="MBU5490986.1"/>
    <property type="molecule type" value="Genomic_DNA"/>
</dbReference>
<dbReference type="SMART" id="SM00387">
    <property type="entry name" value="HATPase_c"/>
    <property type="match status" value="1"/>
</dbReference>
<feature type="transmembrane region" description="Helical" evidence="1">
    <location>
        <begin position="68"/>
        <end position="85"/>
    </location>
</feature>
<dbReference type="InterPro" id="IPR003594">
    <property type="entry name" value="HATPase_dom"/>
</dbReference>
<sequence>MDEKKRKKRQSISISRKNVLDLGFTIGIILIACLVSSLLVHYSKSSANVTAVFTLAVLLTARVTDGYGWGIAASIIGVIAVNYAFTDPFFQLDFTTAGYPIIFASMALISVVTSATTGSVKLQARRAKNSEEHTRRLYDFSQKLASAQNADQMIDLAMQYLHDQLGCPVLYLEDENDIRENRERIVGEIGGFVSDAIEHSAISDCFREACDTGVGTIHSPYARFHYIPVPGSSGMLGCIGLLWNKDIAEEIQEHVRAILAQTGISLERQRLAEERNRAAMTADREKLRSNLLRSISHDLRTPLTGIIGASAAIEENGDSIGAKETRKLAADIHEDAEWLLRMVENLLSVTRVSQVAELKKSEEAAEEVIVEAVSRCKKRFPDAQIRVDLPEDDMLFVPMDATLIVQVLINLMENAVRYAQTPIDIGLRRDGAWAEFSVRDFGPGIADDKKENLFDSVQAQPDSRRGGLGIGLTLCRSIITAHGGEIWEVNHPDGGAQFLFTLPLEEEEK</sequence>